<protein>
    <submittedName>
        <fullName evidence="5">GNAT family N-acetyltransferase</fullName>
    </submittedName>
</protein>
<dbReference type="SUPFAM" id="SSF55729">
    <property type="entry name" value="Acyl-CoA N-acyltransferases (Nat)"/>
    <property type="match status" value="1"/>
</dbReference>
<dbReference type="OrthoDB" id="38613at2157"/>
<dbReference type="Pfam" id="PF00583">
    <property type="entry name" value="Acetyltransf_1"/>
    <property type="match status" value="1"/>
</dbReference>
<evidence type="ECO:0000256" key="3">
    <source>
        <dbReference type="SAM" id="MobiDB-lite"/>
    </source>
</evidence>
<keyword evidence="2" id="KW-0012">Acyltransferase</keyword>
<evidence type="ECO:0000313" key="6">
    <source>
        <dbReference type="Proteomes" id="UP000509750"/>
    </source>
</evidence>
<evidence type="ECO:0000256" key="2">
    <source>
        <dbReference type="ARBA" id="ARBA00023315"/>
    </source>
</evidence>
<reference evidence="5 6" key="1">
    <citation type="submission" date="2020-07" db="EMBL/GenBank/DDBJ databases">
        <title>Gai3-2, isolated from salt lake.</title>
        <authorList>
            <person name="Cui H."/>
            <person name="Shi X."/>
        </authorList>
    </citation>
    <scope>NUCLEOTIDE SEQUENCE [LARGE SCALE GENOMIC DNA]</scope>
    <source>
        <strain evidence="5 6">Gai3-2</strain>
    </source>
</reference>
<dbReference type="InterPro" id="IPR000182">
    <property type="entry name" value="GNAT_dom"/>
</dbReference>
<keyword evidence="1 5" id="KW-0808">Transferase</keyword>
<dbReference type="InterPro" id="IPR050832">
    <property type="entry name" value="Bact_Acetyltransf"/>
</dbReference>
<dbReference type="Gene3D" id="3.40.630.30">
    <property type="match status" value="1"/>
</dbReference>
<keyword evidence="6" id="KW-1185">Reference proteome</keyword>
<organism evidence="5 6">
    <name type="scientific">Halorarum halophilum</name>
    <dbReference type="NCBI Taxonomy" id="2743090"/>
    <lineage>
        <taxon>Archaea</taxon>
        <taxon>Methanobacteriati</taxon>
        <taxon>Methanobacteriota</taxon>
        <taxon>Stenosarchaea group</taxon>
        <taxon>Halobacteria</taxon>
        <taxon>Halobacteriales</taxon>
        <taxon>Haloferacaceae</taxon>
        <taxon>Halorarum</taxon>
    </lineage>
</organism>
<dbReference type="PANTHER" id="PTHR43877">
    <property type="entry name" value="AMINOALKYLPHOSPHONATE N-ACETYLTRANSFERASE-RELATED-RELATED"/>
    <property type="match status" value="1"/>
</dbReference>
<dbReference type="PROSITE" id="PS51186">
    <property type="entry name" value="GNAT"/>
    <property type="match status" value="1"/>
</dbReference>
<dbReference type="KEGG" id="halg:HUG10_04815"/>
<accession>A0A7D5L2M9</accession>
<sequence>MDGVRIERARMDDSDRLADLWVDLAAGQRAHGSSLRAEENRAVARDAVARHIVTGGLLVGRDEDGIQGFVMFAPETGSYEQDVERGVIRNLYVRPADRGNGLGGLLLAAAEEELAAEGADVASLEAMADNEDARQFYERAGYEEHRVELEKPLGAGENDTDSREGE</sequence>
<dbReference type="GO" id="GO:0016747">
    <property type="term" value="F:acyltransferase activity, transferring groups other than amino-acyl groups"/>
    <property type="evidence" value="ECO:0007669"/>
    <property type="project" value="InterPro"/>
</dbReference>
<dbReference type="AlphaFoldDB" id="A0A7D5L2M9"/>
<feature type="domain" description="N-acetyltransferase" evidence="4">
    <location>
        <begin position="4"/>
        <end position="166"/>
    </location>
</feature>
<dbReference type="InterPro" id="IPR016181">
    <property type="entry name" value="Acyl_CoA_acyltransferase"/>
</dbReference>
<dbReference type="EMBL" id="CP058529">
    <property type="protein sequence ID" value="QLG26903.1"/>
    <property type="molecule type" value="Genomic_DNA"/>
</dbReference>
<feature type="region of interest" description="Disordered" evidence="3">
    <location>
        <begin position="147"/>
        <end position="166"/>
    </location>
</feature>
<dbReference type="Proteomes" id="UP000509750">
    <property type="component" value="Chromosome"/>
</dbReference>
<proteinExistence type="predicted"/>
<gene>
    <name evidence="5" type="ORF">HUG10_04815</name>
</gene>
<evidence type="ECO:0000259" key="4">
    <source>
        <dbReference type="PROSITE" id="PS51186"/>
    </source>
</evidence>
<evidence type="ECO:0000313" key="5">
    <source>
        <dbReference type="EMBL" id="QLG26903.1"/>
    </source>
</evidence>
<evidence type="ECO:0000256" key="1">
    <source>
        <dbReference type="ARBA" id="ARBA00022679"/>
    </source>
</evidence>
<name>A0A7D5L2M9_9EURY</name>